<sequence>MDHKVAEDLSVPTQISIHQVSPEPNVPAPEKNAQGTEPKDGGPKSKAFPSPPKKIKGKCDICGKKDGFRELYLQKCSECGVCVHASCYGLDGIATSKKLKNWKCLACAAVGTEILISHRGKKKRTMVQEKRPAECALCSVDTGIHAMHPLYDDGGKNGRHMVLPADEKRELDKRLAWVHSLCAFYINANPNTNSCVYGCGKDGYYDGMPDEDDESDNSDDGEDGSDDEAAPKDDNASVVSSTSEESLDPTRRQAIAKKKSDSAKEPDDEEKNNDESHSDSSGSDSDEDDDIDYDAIHDVHHFAIASKMDGQHTAWSQKIYDLRNDCKCHICGKYDRRSLRIPVQCSAGDDTEFAEFKDRHKDMKFRSCHRAMHVGCARWGLDDEGKPPSQQHVFCYPGSMEEGRQFSEPVFCAYCTEHAENINRKKSQPQKVDHGRPKIQPDRKRSSSFDIQRRIGNIERHSTATQKRKSDHNLTSGVIKRRTNNENLTQEDFKRRRSSIDIKKRNINEDLTKPDLVRRRSSNSDVSLNGPDTSYSKETAGKATSTRDDINQNDDLLKEASDDVLNKVLSARTQGQVNFRNLTNSCKTNWKKRLNVPKDEFKKFWRRVQAMVEEGLNKVSAPMESNVAENSSVAMQQDANDGNHQINRTNAQTNGVSKSSNNQPNPWSYLWLPSRKLREFDFGDWDSYEVVGANL</sequence>
<keyword evidence="2" id="KW-0863">Zinc-finger</keyword>
<dbReference type="CDD" id="cd15493">
    <property type="entry name" value="PHD_JMJD2"/>
    <property type="match status" value="1"/>
</dbReference>
<feature type="region of interest" description="Disordered" evidence="4">
    <location>
        <begin position="512"/>
        <end position="549"/>
    </location>
</feature>
<dbReference type="SUPFAM" id="SSF57903">
    <property type="entry name" value="FYVE/PHD zinc finger"/>
    <property type="match status" value="1"/>
</dbReference>
<evidence type="ECO:0000256" key="4">
    <source>
        <dbReference type="SAM" id="MobiDB-lite"/>
    </source>
</evidence>
<feature type="region of interest" description="Disordered" evidence="4">
    <location>
        <begin position="425"/>
        <end position="492"/>
    </location>
</feature>
<reference evidence="6" key="1">
    <citation type="submission" date="2021-01" db="EMBL/GenBank/DDBJ databases">
        <authorList>
            <person name="Corre E."/>
            <person name="Pelletier E."/>
            <person name="Niang G."/>
            <person name="Scheremetjew M."/>
            <person name="Finn R."/>
            <person name="Kale V."/>
            <person name="Holt S."/>
            <person name="Cochrane G."/>
            <person name="Meng A."/>
            <person name="Brown T."/>
            <person name="Cohen L."/>
        </authorList>
    </citation>
    <scope>NUCLEOTIDE SEQUENCE</scope>
    <source>
        <strain evidence="6">GSO104</strain>
    </source>
</reference>
<dbReference type="GO" id="GO:0036205">
    <property type="term" value="P:histone catabolic process"/>
    <property type="evidence" value="ECO:0007669"/>
    <property type="project" value="TreeGrafter"/>
</dbReference>
<keyword evidence="1" id="KW-0479">Metal-binding</keyword>
<organism evidence="6">
    <name type="scientific">Ditylum brightwellii</name>
    <dbReference type="NCBI Taxonomy" id="49249"/>
    <lineage>
        <taxon>Eukaryota</taxon>
        <taxon>Sar</taxon>
        <taxon>Stramenopiles</taxon>
        <taxon>Ochrophyta</taxon>
        <taxon>Bacillariophyta</taxon>
        <taxon>Mediophyceae</taxon>
        <taxon>Lithodesmiophycidae</taxon>
        <taxon>Lithodesmiales</taxon>
        <taxon>Lithodesmiaceae</taxon>
        <taxon>Ditylum</taxon>
    </lineage>
</organism>
<dbReference type="GO" id="GO:0008270">
    <property type="term" value="F:zinc ion binding"/>
    <property type="evidence" value="ECO:0007669"/>
    <property type="project" value="UniProtKB-KW"/>
</dbReference>
<dbReference type="InterPro" id="IPR029617">
    <property type="entry name" value="Snt2"/>
</dbReference>
<feature type="region of interest" description="Disordered" evidence="4">
    <location>
        <begin position="207"/>
        <end position="291"/>
    </location>
</feature>
<protein>
    <recommendedName>
        <fullName evidence="5">Zinc finger PHD-type domain-containing protein</fullName>
    </recommendedName>
</protein>
<dbReference type="GO" id="GO:0004842">
    <property type="term" value="F:ubiquitin-protein transferase activity"/>
    <property type="evidence" value="ECO:0007669"/>
    <property type="project" value="TreeGrafter"/>
</dbReference>
<name>A0A7S4QX80_9STRA</name>
<gene>
    <name evidence="6" type="ORF">DBRI00130_LOCUS9387</name>
</gene>
<dbReference type="InterPro" id="IPR011011">
    <property type="entry name" value="Znf_FYVE_PHD"/>
</dbReference>
<accession>A0A7S4QX80</accession>
<keyword evidence="3" id="KW-0862">Zinc</keyword>
<dbReference type="InterPro" id="IPR001965">
    <property type="entry name" value="Znf_PHD"/>
</dbReference>
<dbReference type="AlphaFoldDB" id="A0A7S4QX80"/>
<dbReference type="EMBL" id="HBNS01011610">
    <property type="protein sequence ID" value="CAE4596717.1"/>
    <property type="molecule type" value="Transcribed_RNA"/>
</dbReference>
<evidence type="ECO:0000313" key="6">
    <source>
        <dbReference type="EMBL" id="CAE4596717.1"/>
    </source>
</evidence>
<dbReference type="PANTHER" id="PTHR47672">
    <property type="entry name" value="E3 UBIQUITIN-PROTEIN LIGASE SNT2"/>
    <property type="match status" value="1"/>
</dbReference>
<proteinExistence type="predicted"/>
<feature type="domain" description="Zinc finger PHD-type" evidence="5">
    <location>
        <begin position="327"/>
        <end position="419"/>
    </location>
</feature>
<dbReference type="InterPro" id="IPR013083">
    <property type="entry name" value="Znf_RING/FYVE/PHD"/>
</dbReference>
<evidence type="ECO:0000259" key="5">
    <source>
        <dbReference type="SMART" id="SM00249"/>
    </source>
</evidence>
<dbReference type="PANTHER" id="PTHR47672:SF1">
    <property type="entry name" value="E3 UBIQUITIN-PROTEIN LIGASE SNT2"/>
    <property type="match status" value="1"/>
</dbReference>
<dbReference type="CDD" id="cd20805">
    <property type="entry name" value="C1_DGK_rpt2"/>
    <property type="match status" value="1"/>
</dbReference>
<evidence type="ECO:0000256" key="1">
    <source>
        <dbReference type="ARBA" id="ARBA00022723"/>
    </source>
</evidence>
<dbReference type="InterPro" id="IPR019787">
    <property type="entry name" value="Znf_PHD-finger"/>
</dbReference>
<feature type="domain" description="Zinc finger PHD-type" evidence="5">
    <location>
        <begin position="58"/>
        <end position="108"/>
    </location>
</feature>
<dbReference type="SMART" id="SM00249">
    <property type="entry name" value="PHD"/>
    <property type="match status" value="2"/>
</dbReference>
<dbReference type="Gene3D" id="3.30.40.10">
    <property type="entry name" value="Zinc/RING finger domain, C3HC4 (zinc finger)"/>
    <property type="match status" value="1"/>
</dbReference>
<feature type="compositionally biased region" description="Basic and acidic residues" evidence="4">
    <location>
        <begin position="431"/>
        <end position="462"/>
    </location>
</feature>
<dbReference type="Pfam" id="PF13831">
    <property type="entry name" value="PHD_2"/>
    <property type="match status" value="1"/>
</dbReference>
<feature type="compositionally biased region" description="Polar residues" evidence="4">
    <location>
        <begin position="523"/>
        <end position="537"/>
    </location>
</feature>
<dbReference type="GO" id="GO:0048189">
    <property type="term" value="C:Lid2 complex"/>
    <property type="evidence" value="ECO:0007669"/>
    <property type="project" value="TreeGrafter"/>
</dbReference>
<evidence type="ECO:0000256" key="2">
    <source>
        <dbReference type="ARBA" id="ARBA00022771"/>
    </source>
</evidence>
<feature type="region of interest" description="Disordered" evidence="4">
    <location>
        <begin position="1"/>
        <end position="55"/>
    </location>
</feature>
<feature type="compositionally biased region" description="Acidic residues" evidence="4">
    <location>
        <begin position="208"/>
        <end position="228"/>
    </location>
</feature>
<evidence type="ECO:0000256" key="3">
    <source>
        <dbReference type="ARBA" id="ARBA00022833"/>
    </source>
</evidence>
<feature type="region of interest" description="Disordered" evidence="4">
    <location>
        <begin position="642"/>
        <end position="664"/>
    </location>
</feature>